<keyword evidence="7" id="KW-0808">Transferase</keyword>
<feature type="domain" description="Protein kinase" evidence="22">
    <location>
        <begin position="787"/>
        <end position="1064"/>
    </location>
</feature>
<evidence type="ECO:0000313" key="23">
    <source>
        <dbReference type="EMBL" id="KAG0531324.1"/>
    </source>
</evidence>
<feature type="chain" id="PRO_5037067105" description="non-specific serine/threonine protein kinase" evidence="21">
    <location>
        <begin position="22"/>
        <end position="1103"/>
    </location>
</feature>
<evidence type="ECO:0000256" key="4">
    <source>
        <dbReference type="ARBA" id="ARBA00022475"/>
    </source>
</evidence>
<evidence type="ECO:0000256" key="8">
    <source>
        <dbReference type="ARBA" id="ARBA00022692"/>
    </source>
</evidence>
<keyword evidence="15" id="KW-0472">Membrane</keyword>
<dbReference type="OrthoDB" id="676979at2759"/>
<dbReference type="GO" id="GO:0004674">
    <property type="term" value="F:protein serine/threonine kinase activity"/>
    <property type="evidence" value="ECO:0007669"/>
    <property type="project" value="UniProtKB-KW"/>
</dbReference>
<keyword evidence="10" id="KW-0677">Repeat</keyword>
<comment type="catalytic activity">
    <reaction evidence="19">
        <text>L-seryl-[protein] + ATP = O-phospho-L-seryl-[protein] + ADP + H(+)</text>
        <dbReference type="Rhea" id="RHEA:17989"/>
        <dbReference type="Rhea" id="RHEA-COMP:9863"/>
        <dbReference type="Rhea" id="RHEA-COMP:11604"/>
        <dbReference type="ChEBI" id="CHEBI:15378"/>
        <dbReference type="ChEBI" id="CHEBI:29999"/>
        <dbReference type="ChEBI" id="CHEBI:30616"/>
        <dbReference type="ChEBI" id="CHEBI:83421"/>
        <dbReference type="ChEBI" id="CHEBI:456216"/>
        <dbReference type="EC" id="2.7.11.1"/>
    </reaction>
</comment>
<dbReference type="InterPro" id="IPR000719">
    <property type="entry name" value="Prot_kinase_dom"/>
</dbReference>
<keyword evidence="6" id="KW-0433">Leucine-rich repeat</keyword>
<keyword evidence="4" id="KW-1003">Cell membrane</keyword>
<dbReference type="GO" id="GO:0005524">
    <property type="term" value="F:ATP binding"/>
    <property type="evidence" value="ECO:0007669"/>
    <property type="project" value="UniProtKB-UniRule"/>
</dbReference>
<dbReference type="SMART" id="SM00369">
    <property type="entry name" value="LRR_TYP"/>
    <property type="match status" value="7"/>
</dbReference>
<keyword evidence="11 20" id="KW-0547">Nucleotide-binding</keyword>
<dbReference type="InterPro" id="IPR017441">
    <property type="entry name" value="Protein_kinase_ATP_BS"/>
</dbReference>
<dbReference type="SUPFAM" id="SSF52047">
    <property type="entry name" value="RNI-like"/>
    <property type="match status" value="1"/>
</dbReference>
<dbReference type="InterPro" id="IPR050647">
    <property type="entry name" value="Plant_LRR-RLKs"/>
</dbReference>
<dbReference type="PANTHER" id="PTHR48056">
    <property type="entry name" value="LRR RECEPTOR-LIKE SERINE/THREONINE-PROTEIN KINASE-RELATED"/>
    <property type="match status" value="1"/>
</dbReference>
<reference evidence="23" key="1">
    <citation type="journal article" date="2019" name="BMC Genomics">
        <title>A new reference genome for Sorghum bicolor reveals high levels of sequence similarity between sweet and grain genotypes: implications for the genetics of sugar metabolism.</title>
        <authorList>
            <person name="Cooper E.A."/>
            <person name="Brenton Z.W."/>
            <person name="Flinn B.S."/>
            <person name="Jenkins J."/>
            <person name="Shu S."/>
            <person name="Flowers D."/>
            <person name="Luo F."/>
            <person name="Wang Y."/>
            <person name="Xia P."/>
            <person name="Barry K."/>
            <person name="Daum C."/>
            <person name="Lipzen A."/>
            <person name="Yoshinaga Y."/>
            <person name="Schmutz J."/>
            <person name="Saski C."/>
            <person name="Vermerris W."/>
            <person name="Kresovich S."/>
        </authorList>
    </citation>
    <scope>NUCLEOTIDE SEQUENCE</scope>
</reference>
<dbReference type="PANTHER" id="PTHR48056:SF18">
    <property type="entry name" value="NON-SPECIFIC SERINE_THREONINE PROTEIN KINASE"/>
    <property type="match status" value="1"/>
</dbReference>
<dbReference type="GO" id="GO:0005886">
    <property type="term" value="C:plasma membrane"/>
    <property type="evidence" value="ECO:0007669"/>
    <property type="project" value="UniProtKB-SubCell"/>
</dbReference>
<comment type="similarity">
    <text evidence="2">Belongs to the protein kinase superfamily. Ser/Thr protein kinase family.</text>
</comment>
<feature type="binding site" evidence="20">
    <location>
        <position position="815"/>
    </location>
    <ligand>
        <name>ATP</name>
        <dbReference type="ChEBI" id="CHEBI:30616"/>
    </ligand>
</feature>
<dbReference type="FunFam" id="3.80.10.10:FF:000041">
    <property type="entry name" value="LRR receptor-like serine/threonine-protein kinase ERECTA"/>
    <property type="match status" value="1"/>
</dbReference>
<evidence type="ECO:0000256" key="15">
    <source>
        <dbReference type="ARBA" id="ARBA00023136"/>
    </source>
</evidence>
<keyword evidence="13 20" id="KW-0067">ATP-binding</keyword>
<evidence type="ECO:0000256" key="14">
    <source>
        <dbReference type="ARBA" id="ARBA00022989"/>
    </source>
</evidence>
<dbReference type="Pfam" id="PF08263">
    <property type="entry name" value="LRRNT_2"/>
    <property type="match status" value="1"/>
</dbReference>
<dbReference type="GO" id="GO:0006950">
    <property type="term" value="P:response to stress"/>
    <property type="evidence" value="ECO:0007669"/>
    <property type="project" value="UniProtKB-ARBA"/>
</dbReference>
<dbReference type="Gene3D" id="1.10.510.10">
    <property type="entry name" value="Transferase(Phosphotransferase) domain 1"/>
    <property type="match status" value="1"/>
</dbReference>
<evidence type="ECO:0000256" key="12">
    <source>
        <dbReference type="ARBA" id="ARBA00022777"/>
    </source>
</evidence>
<protein>
    <recommendedName>
        <fullName evidence="3">non-specific serine/threonine protein kinase</fullName>
        <ecNumber evidence="3">2.7.11.1</ecNumber>
    </recommendedName>
</protein>
<reference evidence="23" key="2">
    <citation type="submission" date="2020-10" db="EMBL/GenBank/DDBJ databases">
        <authorList>
            <person name="Cooper E.A."/>
            <person name="Brenton Z.W."/>
            <person name="Flinn B.S."/>
            <person name="Jenkins J."/>
            <person name="Shu S."/>
            <person name="Flowers D."/>
            <person name="Luo F."/>
            <person name="Wang Y."/>
            <person name="Xia P."/>
            <person name="Barry K."/>
            <person name="Daum C."/>
            <person name="Lipzen A."/>
            <person name="Yoshinaga Y."/>
            <person name="Schmutz J."/>
            <person name="Saski C."/>
            <person name="Vermerris W."/>
            <person name="Kresovich S."/>
        </authorList>
    </citation>
    <scope>NUCLEOTIDE SEQUENCE</scope>
</reference>
<dbReference type="EMBL" id="CM027683">
    <property type="protein sequence ID" value="KAG0531324.1"/>
    <property type="molecule type" value="Genomic_DNA"/>
</dbReference>
<dbReference type="FunFam" id="1.10.510.10:FF:000309">
    <property type="entry name" value="Leucine-rich repeat receptor-like protein kinase"/>
    <property type="match status" value="1"/>
</dbReference>
<dbReference type="Gene3D" id="3.30.200.20">
    <property type="entry name" value="Phosphorylase Kinase, domain 1"/>
    <property type="match status" value="1"/>
</dbReference>
<evidence type="ECO:0000256" key="3">
    <source>
        <dbReference type="ARBA" id="ARBA00012513"/>
    </source>
</evidence>
<dbReference type="Gene3D" id="3.80.10.10">
    <property type="entry name" value="Ribonuclease Inhibitor"/>
    <property type="match status" value="3"/>
</dbReference>
<dbReference type="InterPro" id="IPR003591">
    <property type="entry name" value="Leu-rich_rpt_typical-subtyp"/>
</dbReference>
<dbReference type="InterPro" id="IPR008271">
    <property type="entry name" value="Ser/Thr_kinase_AS"/>
</dbReference>
<dbReference type="InterPro" id="IPR001611">
    <property type="entry name" value="Leu-rich_rpt"/>
</dbReference>
<dbReference type="AlphaFoldDB" id="A0A921UH33"/>
<evidence type="ECO:0000256" key="17">
    <source>
        <dbReference type="ARBA" id="ARBA00023180"/>
    </source>
</evidence>
<keyword evidence="17" id="KW-0325">Glycoprotein</keyword>
<evidence type="ECO:0000256" key="11">
    <source>
        <dbReference type="ARBA" id="ARBA00022741"/>
    </source>
</evidence>
<dbReference type="CDD" id="cd14066">
    <property type="entry name" value="STKc_IRAK"/>
    <property type="match status" value="1"/>
</dbReference>
<evidence type="ECO:0000313" key="24">
    <source>
        <dbReference type="Proteomes" id="UP000807115"/>
    </source>
</evidence>
<dbReference type="Pfam" id="PF00560">
    <property type="entry name" value="LRR_1"/>
    <property type="match status" value="7"/>
</dbReference>
<comment type="caution">
    <text evidence="23">The sequence shown here is derived from an EMBL/GenBank/DDBJ whole genome shotgun (WGS) entry which is preliminary data.</text>
</comment>
<evidence type="ECO:0000256" key="21">
    <source>
        <dbReference type="SAM" id="SignalP"/>
    </source>
</evidence>
<dbReference type="PROSITE" id="PS50011">
    <property type="entry name" value="PROTEIN_KINASE_DOM"/>
    <property type="match status" value="1"/>
</dbReference>
<evidence type="ECO:0000256" key="9">
    <source>
        <dbReference type="ARBA" id="ARBA00022729"/>
    </source>
</evidence>
<evidence type="ECO:0000256" key="19">
    <source>
        <dbReference type="ARBA" id="ARBA00048679"/>
    </source>
</evidence>
<dbReference type="Gramene" id="EES04361">
    <property type="protein sequence ID" value="EES04361"/>
    <property type="gene ID" value="SORBI_3004G012200"/>
</dbReference>
<evidence type="ECO:0000256" key="10">
    <source>
        <dbReference type="ARBA" id="ARBA00022737"/>
    </source>
</evidence>
<evidence type="ECO:0000256" key="7">
    <source>
        <dbReference type="ARBA" id="ARBA00022679"/>
    </source>
</evidence>
<dbReference type="SUPFAM" id="SSF56112">
    <property type="entry name" value="Protein kinase-like (PK-like)"/>
    <property type="match status" value="1"/>
</dbReference>
<keyword evidence="8" id="KW-0812">Transmembrane</keyword>
<keyword evidence="5" id="KW-0723">Serine/threonine-protein kinase</keyword>
<name>A0A921UH33_SORBI</name>
<evidence type="ECO:0000256" key="6">
    <source>
        <dbReference type="ARBA" id="ARBA00022614"/>
    </source>
</evidence>
<dbReference type="SUPFAM" id="SSF52058">
    <property type="entry name" value="L domain-like"/>
    <property type="match status" value="1"/>
</dbReference>
<dbReference type="FunFam" id="3.30.200.20:FF:000260">
    <property type="entry name" value="LRR receptor-like serine/threonine-protein kinase RPK2"/>
    <property type="match status" value="1"/>
</dbReference>
<dbReference type="PROSITE" id="PS00108">
    <property type="entry name" value="PROTEIN_KINASE_ST"/>
    <property type="match status" value="1"/>
</dbReference>
<evidence type="ECO:0000256" key="20">
    <source>
        <dbReference type="PROSITE-ProRule" id="PRU10141"/>
    </source>
</evidence>
<evidence type="ECO:0000256" key="16">
    <source>
        <dbReference type="ARBA" id="ARBA00023170"/>
    </source>
</evidence>
<evidence type="ECO:0000256" key="5">
    <source>
        <dbReference type="ARBA" id="ARBA00022527"/>
    </source>
</evidence>
<dbReference type="Proteomes" id="UP000807115">
    <property type="component" value="Chromosome 4"/>
</dbReference>
<evidence type="ECO:0000256" key="2">
    <source>
        <dbReference type="ARBA" id="ARBA00008684"/>
    </source>
</evidence>
<dbReference type="FunFam" id="3.80.10.10:FF:001946">
    <property type="entry name" value="Phytosulfokine receptor 1"/>
    <property type="match status" value="1"/>
</dbReference>
<keyword evidence="14" id="KW-1133">Transmembrane helix</keyword>
<keyword evidence="9 21" id="KW-0732">Signal</keyword>
<dbReference type="OMA" id="WALRMRR"/>
<keyword evidence="16" id="KW-0675">Receptor</keyword>
<dbReference type="PROSITE" id="PS00107">
    <property type="entry name" value="PROTEIN_KINASE_ATP"/>
    <property type="match status" value="1"/>
</dbReference>
<dbReference type="EC" id="2.7.11.1" evidence="3"/>
<dbReference type="PRINTS" id="PR00019">
    <property type="entry name" value="LEURICHRPT"/>
</dbReference>
<organism evidence="23 24">
    <name type="scientific">Sorghum bicolor</name>
    <name type="common">Sorghum</name>
    <name type="synonym">Sorghum vulgare</name>
    <dbReference type="NCBI Taxonomy" id="4558"/>
    <lineage>
        <taxon>Eukaryota</taxon>
        <taxon>Viridiplantae</taxon>
        <taxon>Streptophyta</taxon>
        <taxon>Embryophyta</taxon>
        <taxon>Tracheophyta</taxon>
        <taxon>Spermatophyta</taxon>
        <taxon>Magnoliopsida</taxon>
        <taxon>Liliopsida</taxon>
        <taxon>Poales</taxon>
        <taxon>Poaceae</taxon>
        <taxon>PACMAD clade</taxon>
        <taxon>Panicoideae</taxon>
        <taxon>Andropogonodae</taxon>
        <taxon>Andropogoneae</taxon>
        <taxon>Sorghinae</taxon>
        <taxon>Sorghum</taxon>
    </lineage>
</organism>
<dbReference type="InterPro" id="IPR032675">
    <property type="entry name" value="LRR_dom_sf"/>
</dbReference>
<sequence>MASRAAAMLLVALCTTVLSRSRSFATAQSCSAGDLAALRGFSAGLDAGVDGWPTAANASDDACCDWPGVTCDESAAGVVGLALPNRTLRGQVSASLAGLAALRVLNLSGNALHGTLPAALLRLRTLVVLDVSANALAGALLAAGPSPIDLPSLHVFNVSYNAFNGTHPVLTGARNLTAYDVSGNGFAGAVDAAALCAASPAVRVLRLSMNRLSGAFPAGFGQCRSLVELSLDGNGIDGVLPDDLFGVTSLQFLSLHTNSISGGLSPLLRNLSSLVRLDFSFNALSGPLPDVFDALAGLQELSAPSNRLSGELPATLSRCHRLRLLNLRNNSFVGDIGLDFRALRNLVYLDLGANGFTGPIPESLPECRGMAALNLGRNNLTGEIPASFANFSSLSFLSLTGNSFSNVSSALRTLQSLPNLTSLVLTRNFHGGEEMPSDDAGIAGFPSIQVFVIANCELHGEIPSWIAGLRKLRVLDLSWNRLAGPIPPWLGQFDRLFYLDISNNSLQGEIPGSFTRMPGLVASGAHGGGGDDDEAQVHDFPFFMRRNTSVQGRQYNQVDSFPPSLVLGHNNLTGGVPAGLGALTRAHIVDLSWNRLSGPIPPDLSGMTSLESLDLSNNALSGAIPASLTQLSFLSHFDVSYNNLSGEVPVGGQFSTFSRADFQGNPLLCGIHVARCARKDEPPRASDGGKQERSASAGVVAAISVATALLVAVAAAVTWRVWSKRQEDNARVAADDDDDSGSLESAAKSTLVLLFPAGEEEDSGGGDGDSGERTMTLEDVMKATRNFDASRIVGCGGFGMVYRATLADGSEVAVKRLSGDFWQMEREFRAEVETLSRVRHRNLVLLQGYCRAGKDRLLIYPYMENGSLDHWLHERGGGGGGALAWPARLGIARGAARGLAHLHASSEPRVLHRDIKSSNILLDARLEPRLADFGLARLVLPTDTHVTTDLVGTLGYIPPEYGSSSVATYRGDVYSLGVVLLELVTGRRPVDMARPVGGGRDVTSWAVRMRREARGDEVIDASVGVGVGERRHRVEAARVLDVACACVSDNPKSRPTAQQVVEWLDAVAASTSPAPRATDTEHTVIVVTGDEWKMKNEIGDVHL</sequence>
<keyword evidence="12" id="KW-0418">Kinase</keyword>
<comment type="subcellular location">
    <subcellularLocation>
        <location evidence="1">Cell membrane</location>
        <topology evidence="1">Single-pass type I membrane protein</topology>
    </subcellularLocation>
</comment>
<gene>
    <name evidence="23" type="ORF">BDA96_04G013700</name>
</gene>
<dbReference type="SMART" id="SM00220">
    <property type="entry name" value="S_TKc"/>
    <property type="match status" value="1"/>
</dbReference>
<evidence type="ECO:0000256" key="1">
    <source>
        <dbReference type="ARBA" id="ARBA00004251"/>
    </source>
</evidence>
<accession>A0A921UH33</accession>
<proteinExistence type="inferred from homology"/>
<evidence type="ECO:0000259" key="22">
    <source>
        <dbReference type="PROSITE" id="PS50011"/>
    </source>
</evidence>
<evidence type="ECO:0000256" key="18">
    <source>
        <dbReference type="ARBA" id="ARBA00047899"/>
    </source>
</evidence>
<dbReference type="Pfam" id="PF13855">
    <property type="entry name" value="LRR_8"/>
    <property type="match status" value="1"/>
</dbReference>
<dbReference type="InterPro" id="IPR013210">
    <property type="entry name" value="LRR_N_plant-typ"/>
</dbReference>
<dbReference type="Pfam" id="PF00069">
    <property type="entry name" value="Pkinase"/>
    <property type="match status" value="1"/>
</dbReference>
<comment type="catalytic activity">
    <reaction evidence="18">
        <text>L-threonyl-[protein] + ATP = O-phospho-L-threonyl-[protein] + ADP + H(+)</text>
        <dbReference type="Rhea" id="RHEA:46608"/>
        <dbReference type="Rhea" id="RHEA-COMP:11060"/>
        <dbReference type="Rhea" id="RHEA-COMP:11605"/>
        <dbReference type="ChEBI" id="CHEBI:15378"/>
        <dbReference type="ChEBI" id="CHEBI:30013"/>
        <dbReference type="ChEBI" id="CHEBI:30616"/>
        <dbReference type="ChEBI" id="CHEBI:61977"/>
        <dbReference type="ChEBI" id="CHEBI:456216"/>
        <dbReference type="EC" id="2.7.11.1"/>
    </reaction>
</comment>
<evidence type="ECO:0000256" key="13">
    <source>
        <dbReference type="ARBA" id="ARBA00022840"/>
    </source>
</evidence>
<feature type="signal peptide" evidence="21">
    <location>
        <begin position="1"/>
        <end position="21"/>
    </location>
</feature>
<dbReference type="InterPro" id="IPR011009">
    <property type="entry name" value="Kinase-like_dom_sf"/>
</dbReference>